<keyword evidence="6" id="KW-1185">Reference proteome</keyword>
<dbReference type="GO" id="GO:0016301">
    <property type="term" value="F:kinase activity"/>
    <property type="evidence" value="ECO:0007669"/>
    <property type="project" value="UniProtKB-KW"/>
</dbReference>
<evidence type="ECO:0000313" key="6">
    <source>
        <dbReference type="Proteomes" id="UP000503820"/>
    </source>
</evidence>
<dbReference type="Gene3D" id="3.30.450.20">
    <property type="entry name" value="PAS domain"/>
    <property type="match status" value="3"/>
</dbReference>
<organism evidence="5 6">
    <name type="scientific">Desulfovibrio psychrotolerans</name>
    <dbReference type="NCBI Taxonomy" id="415242"/>
    <lineage>
        <taxon>Bacteria</taxon>
        <taxon>Pseudomonadati</taxon>
        <taxon>Thermodesulfobacteriota</taxon>
        <taxon>Desulfovibrionia</taxon>
        <taxon>Desulfovibrionales</taxon>
        <taxon>Desulfovibrionaceae</taxon>
        <taxon>Desulfovibrio</taxon>
    </lineage>
</organism>
<dbReference type="AlphaFoldDB" id="A0A7J0BTV7"/>
<feature type="domain" description="PAC" evidence="3">
    <location>
        <begin position="285"/>
        <end position="340"/>
    </location>
</feature>
<dbReference type="Pfam" id="PF08448">
    <property type="entry name" value="PAS_4"/>
    <property type="match status" value="1"/>
</dbReference>
<dbReference type="InterPro" id="IPR029787">
    <property type="entry name" value="Nucleotide_cyclase"/>
</dbReference>
<keyword evidence="5" id="KW-0418">Kinase</keyword>
<dbReference type="SMART" id="SM00267">
    <property type="entry name" value="GGDEF"/>
    <property type="match status" value="1"/>
</dbReference>
<reference evidence="5 6" key="1">
    <citation type="submission" date="2020-05" db="EMBL/GenBank/DDBJ databases">
        <title>Draft genome sequence of Desulfovibrio psychrotolerans JS1T.</title>
        <authorList>
            <person name="Ueno A."/>
            <person name="Tamazawa S."/>
            <person name="Tamamura S."/>
            <person name="Murakami T."/>
            <person name="Kiyama T."/>
            <person name="Inomata H."/>
            <person name="Amano Y."/>
            <person name="Miyakawa K."/>
            <person name="Tamaki H."/>
            <person name="Naganuma T."/>
            <person name="Kaneko K."/>
        </authorList>
    </citation>
    <scope>NUCLEOTIDE SEQUENCE [LARGE SCALE GENOMIC DNA]</scope>
    <source>
        <strain evidence="5 6">JS1</strain>
    </source>
</reference>
<dbReference type="InterPro" id="IPR000014">
    <property type="entry name" value="PAS"/>
</dbReference>
<evidence type="ECO:0000256" key="1">
    <source>
        <dbReference type="SAM" id="Coils"/>
    </source>
</evidence>
<dbReference type="SMART" id="SM00086">
    <property type="entry name" value="PAC"/>
    <property type="match status" value="2"/>
</dbReference>
<dbReference type="NCBIfam" id="TIGR00254">
    <property type="entry name" value="GGDEF"/>
    <property type="match status" value="1"/>
</dbReference>
<dbReference type="EMBL" id="BLVP01000008">
    <property type="protein sequence ID" value="GFM37157.1"/>
    <property type="molecule type" value="Genomic_DNA"/>
</dbReference>
<dbReference type="Pfam" id="PF13426">
    <property type="entry name" value="PAS_9"/>
    <property type="match status" value="2"/>
</dbReference>
<feature type="domain" description="PAC" evidence="3">
    <location>
        <begin position="416"/>
        <end position="468"/>
    </location>
</feature>
<feature type="coiled-coil region" evidence="1">
    <location>
        <begin position="67"/>
        <end position="101"/>
    </location>
</feature>
<dbReference type="SUPFAM" id="SSF55073">
    <property type="entry name" value="Nucleotide cyclase"/>
    <property type="match status" value="1"/>
</dbReference>
<evidence type="ECO:0000313" key="5">
    <source>
        <dbReference type="EMBL" id="GFM37157.1"/>
    </source>
</evidence>
<accession>A0A7J0BTV7</accession>
<dbReference type="InterPro" id="IPR043128">
    <property type="entry name" value="Rev_trsase/Diguanyl_cyclase"/>
</dbReference>
<dbReference type="InterPro" id="IPR000160">
    <property type="entry name" value="GGDEF_dom"/>
</dbReference>
<dbReference type="Proteomes" id="UP000503820">
    <property type="component" value="Unassembled WGS sequence"/>
</dbReference>
<dbReference type="InterPro" id="IPR001610">
    <property type="entry name" value="PAC"/>
</dbReference>
<dbReference type="SUPFAM" id="SSF55785">
    <property type="entry name" value="PYP-like sensor domain (PAS domain)"/>
    <property type="match status" value="3"/>
</dbReference>
<dbReference type="PANTHER" id="PTHR44757">
    <property type="entry name" value="DIGUANYLATE CYCLASE DGCP"/>
    <property type="match status" value="1"/>
</dbReference>
<dbReference type="FunFam" id="3.30.70.270:FF:000001">
    <property type="entry name" value="Diguanylate cyclase domain protein"/>
    <property type="match status" value="1"/>
</dbReference>
<dbReference type="SMART" id="SM00091">
    <property type="entry name" value="PAS"/>
    <property type="match status" value="3"/>
</dbReference>
<dbReference type="PROSITE" id="PS50113">
    <property type="entry name" value="PAC"/>
    <property type="match status" value="2"/>
</dbReference>
<dbReference type="PROSITE" id="PS50887">
    <property type="entry name" value="GGDEF"/>
    <property type="match status" value="1"/>
</dbReference>
<gene>
    <name evidence="5" type="ORF">DSM19430T_18410</name>
</gene>
<dbReference type="InterPro" id="IPR013656">
    <property type="entry name" value="PAS_4"/>
</dbReference>
<evidence type="ECO:0000259" key="4">
    <source>
        <dbReference type="PROSITE" id="PS50887"/>
    </source>
</evidence>
<keyword evidence="5" id="KW-0808">Transferase</keyword>
<dbReference type="NCBIfam" id="TIGR00229">
    <property type="entry name" value="sensory_box"/>
    <property type="match status" value="3"/>
</dbReference>
<feature type="domain" description="GGDEF" evidence="4">
    <location>
        <begin position="500"/>
        <end position="633"/>
    </location>
</feature>
<proteinExistence type="predicted"/>
<feature type="domain" description="PAS" evidence="2">
    <location>
        <begin position="341"/>
        <end position="382"/>
    </location>
</feature>
<dbReference type="InterPro" id="IPR052155">
    <property type="entry name" value="Biofilm_reg_signaling"/>
</dbReference>
<name>A0A7J0BTV7_9BACT</name>
<evidence type="ECO:0000259" key="2">
    <source>
        <dbReference type="PROSITE" id="PS50112"/>
    </source>
</evidence>
<dbReference type="InterPro" id="IPR035965">
    <property type="entry name" value="PAS-like_dom_sf"/>
</dbReference>
<keyword evidence="1" id="KW-0175">Coiled coil</keyword>
<dbReference type="Pfam" id="PF00990">
    <property type="entry name" value="GGDEF"/>
    <property type="match status" value="1"/>
</dbReference>
<comment type="caution">
    <text evidence="5">The sequence shown here is derived from an EMBL/GenBank/DDBJ whole genome shotgun (WGS) entry which is preliminary data.</text>
</comment>
<dbReference type="InterPro" id="IPR000700">
    <property type="entry name" value="PAS-assoc_C"/>
</dbReference>
<feature type="domain" description="PAS" evidence="2">
    <location>
        <begin position="214"/>
        <end position="262"/>
    </location>
</feature>
<dbReference type="PROSITE" id="PS50112">
    <property type="entry name" value="PAS"/>
    <property type="match status" value="2"/>
</dbReference>
<dbReference type="Gene3D" id="3.30.70.270">
    <property type="match status" value="1"/>
</dbReference>
<evidence type="ECO:0000259" key="3">
    <source>
        <dbReference type="PROSITE" id="PS50113"/>
    </source>
</evidence>
<dbReference type="CDD" id="cd00130">
    <property type="entry name" value="PAS"/>
    <property type="match status" value="3"/>
</dbReference>
<sequence length="649" mass="71588">MPFPYLPRLAPVAATAGLAANACLAGMARADDALLYAQGDAKGITLSLLLLLAIIGLLLTVQRLRTHRNISAKLRETLRQNEEAQRELHAAKESYKELYNLALVAIFRTSLDGDRFISVNQTGAELMGYSSPRELMAFGIPRLAYVQPEAREALTDALLRTGKVSAFPVSLRRRDGSTFEAIVSATLHQEAGFIECSAQDVTTIKRAEQRIAESRDYLQAVIDAMPIPVFVRNTEGIFTLVNDEFCTLAGLPREAIVGQQPLAILPAEIATHQEQSDRTLLHARGKASIRMETTWQSTVPPRTSLIYKETLFSKSGSIMGIVGAVIDITARKRMEEALRRAEERYRNIFMSAVEGIFTSTSEGVFLDANPAMARLYGYDTPEEMLAAVHNIAAEHWVQPELRAVMLAQLAESDSLQGHEVQIRRRDGQTIWVALSLRGVADISGRIAFLEGIAMDITEKKLSALELSLRASTDPLTGLDNRAQMEASFERMIAQAKRSGEKLGVLFIDLDGFKPINDTYGHDAGDTLLREVAKRLRGRVREADIAARMGGDEFVVVLWDIADMETLYRTGRTLLEELNAPYLWEETPLRIGASIGGCLYPDHGSSVSEVLRCADKAMYTIKQSGKNALRITQEGNATCPATPDQFCDEQ</sequence>
<dbReference type="RefSeq" id="WP_174409793.1">
    <property type="nucleotide sequence ID" value="NZ_BLVP01000008.1"/>
</dbReference>
<dbReference type="CDD" id="cd01949">
    <property type="entry name" value="GGDEF"/>
    <property type="match status" value="1"/>
</dbReference>
<protein>
    <submittedName>
        <fullName evidence="5">Histidine kinase</fullName>
    </submittedName>
</protein>
<dbReference type="PANTHER" id="PTHR44757:SF2">
    <property type="entry name" value="BIOFILM ARCHITECTURE MAINTENANCE PROTEIN MBAA"/>
    <property type="match status" value="1"/>
</dbReference>